<keyword evidence="2" id="KW-0472">Membrane</keyword>
<dbReference type="RefSeq" id="WP_133413317.1">
    <property type="nucleotide sequence ID" value="NZ_CALTXN010000017.1"/>
</dbReference>
<sequence length="260" mass="28487">MSIKHEVALDRGEMTGRSRYRFRVSSGDEVGSTGESVTRLIPVSVRKPHPRVPATPSSDEAGEEWEQNDETKQERSFTLKMAGITAASAVVGALVGGFFTFGAAQLQSQRQLDAQLIDTKKQAYASYLADQTDFLSAQNLAIQALSRTPSDNKQQAVYEALSGLREAGRRVAHSDYGVVLVVGEERNVREARDNVTANNNDINRTTDDIIAVFNSGTPLPKDKLDDLRRAVDKESSLIFAFSTAAQKSLLPPHRGIFDVF</sequence>
<keyword evidence="2" id="KW-1133">Transmembrane helix</keyword>
<evidence type="ECO:0000313" key="4">
    <source>
        <dbReference type="Proteomes" id="UP000294952"/>
    </source>
</evidence>
<organism evidence="3 4">
    <name type="scientific">Mycolicibacterium obuense</name>
    <dbReference type="NCBI Taxonomy" id="1807"/>
    <lineage>
        <taxon>Bacteria</taxon>
        <taxon>Bacillati</taxon>
        <taxon>Actinomycetota</taxon>
        <taxon>Actinomycetes</taxon>
        <taxon>Mycobacteriales</taxon>
        <taxon>Mycobacteriaceae</taxon>
        <taxon>Mycolicibacterium</taxon>
    </lineage>
</organism>
<dbReference type="AlphaFoldDB" id="A0A4R5X8C9"/>
<name>A0A4R5X8C9_9MYCO</name>
<dbReference type="EMBL" id="SDLP01000002">
    <property type="protein sequence ID" value="TDL09868.1"/>
    <property type="molecule type" value="Genomic_DNA"/>
</dbReference>
<comment type="caution">
    <text evidence="3">The sequence shown here is derived from an EMBL/GenBank/DDBJ whole genome shotgun (WGS) entry which is preliminary data.</text>
</comment>
<feature type="region of interest" description="Disordered" evidence="1">
    <location>
        <begin position="45"/>
        <end position="73"/>
    </location>
</feature>
<evidence type="ECO:0000313" key="3">
    <source>
        <dbReference type="EMBL" id="TDL09868.1"/>
    </source>
</evidence>
<keyword evidence="2" id="KW-0812">Transmembrane</keyword>
<proteinExistence type="predicted"/>
<evidence type="ECO:0000256" key="2">
    <source>
        <dbReference type="SAM" id="Phobius"/>
    </source>
</evidence>
<gene>
    <name evidence="3" type="ORF">EUA04_07885</name>
</gene>
<reference evidence="3 4" key="1">
    <citation type="submission" date="2019-01" db="EMBL/GenBank/DDBJ databases">
        <title>High-quality-draft genome sequences of five non-tuberculosis mycobacteriaceae isolated from a nosocomial environment.</title>
        <authorList>
            <person name="Tiago I."/>
            <person name="Alarico S."/>
            <person name="Pereira S.G."/>
            <person name="Coelho C."/>
            <person name="Maranha A."/>
            <person name="Empadinhas N."/>
        </authorList>
    </citation>
    <scope>NUCLEOTIDE SEQUENCE [LARGE SCALE GENOMIC DNA]</scope>
    <source>
        <strain evidence="3 4">22DIII</strain>
    </source>
</reference>
<protein>
    <submittedName>
        <fullName evidence="3">Uncharacterized protein</fullName>
    </submittedName>
</protein>
<feature type="transmembrane region" description="Helical" evidence="2">
    <location>
        <begin position="82"/>
        <end position="104"/>
    </location>
</feature>
<dbReference type="Proteomes" id="UP000294952">
    <property type="component" value="Unassembled WGS sequence"/>
</dbReference>
<accession>A0A4R5X8C9</accession>
<evidence type="ECO:0000256" key="1">
    <source>
        <dbReference type="SAM" id="MobiDB-lite"/>
    </source>
</evidence>